<name>D2MPU5_9FIRM</name>
<proteinExistence type="predicted"/>
<feature type="transmembrane region" description="Helical" evidence="1">
    <location>
        <begin position="91"/>
        <end position="108"/>
    </location>
</feature>
<feature type="transmembrane region" description="Helical" evidence="1">
    <location>
        <begin position="209"/>
        <end position="233"/>
    </location>
</feature>
<reference evidence="3" key="1">
    <citation type="submission" date="2009-12" db="EMBL/GenBank/DDBJ databases">
        <title>Sequence of Clostridiales genomosp. BVAB3 str. UPII9-5.</title>
        <authorList>
            <person name="Madupu R."/>
            <person name="Durkin A.S."/>
            <person name="Torralba M."/>
            <person name="Methe B."/>
            <person name="Sutton G.G."/>
            <person name="Strausberg R.L."/>
            <person name="Nelson K.E."/>
        </authorList>
    </citation>
    <scope>NUCLEOTIDE SEQUENCE [LARGE SCALE GENOMIC DNA]</scope>
    <source>
        <strain evidence="3">W1219</strain>
    </source>
</reference>
<gene>
    <name evidence="2" type="ORF">HMPREF9013_0332</name>
</gene>
<feature type="transmembrane region" description="Helical" evidence="1">
    <location>
        <begin position="144"/>
        <end position="163"/>
    </location>
</feature>
<feature type="transmembrane region" description="Helical" evidence="1">
    <location>
        <begin position="280"/>
        <end position="298"/>
    </location>
</feature>
<feature type="transmembrane region" description="Helical" evidence="1">
    <location>
        <begin position="430"/>
        <end position="451"/>
    </location>
</feature>
<feature type="transmembrane region" description="Helical" evidence="1">
    <location>
        <begin position="379"/>
        <end position="396"/>
    </location>
</feature>
<keyword evidence="3" id="KW-1185">Reference proteome</keyword>
<sequence length="454" mass="52162">MKTLVGSAIVSFIFWMYGSKGIGERKIEITPLLLSIGMTLATLKKAWSTYSIPHIYLMMGSLAMLVGIYVLIDFLKSLFFELIDEENRKCYVWASIITLVLIVLFYSWKNQLFQQYDVVYSMDGGWVFNKMYPKLTYYDIRHPLISILYFPIYSFCSCILKLFQALNVTNLAIMIQVIQVQWMIMTAFMLSKITNNRWIKYLYMVSGPFVIHVFFFEKFSLLVFLLVLAVYFYQTQDHKAKIAVALATGSILTSCVIAIGCLLDNRKKFLARIVELGKTILFSLSFFVAFGKVHSLLHGYSEINSMRGYLGIISLKEKIYSYLNMIGSSFISISPDIQAKRIWWTGLTTALNYLAFIIIILVILGWIRSRNKLEVRISAGWMLFSVILIVIAGWSITESPLFAIYFSWALMILVQNGLFCFRKVFPEKPMFIACCAIMLAFNASTTFQVVFSLL</sequence>
<feature type="transmembrane region" description="Helical" evidence="1">
    <location>
        <begin position="343"/>
        <end position="367"/>
    </location>
</feature>
<evidence type="ECO:0000256" key="1">
    <source>
        <dbReference type="SAM" id="Phobius"/>
    </source>
</evidence>
<keyword evidence="1" id="KW-0812">Transmembrane</keyword>
<feature type="transmembrane region" description="Helical" evidence="1">
    <location>
        <begin position="402"/>
        <end position="421"/>
    </location>
</feature>
<dbReference type="Proteomes" id="UP000005017">
    <property type="component" value="Unassembled WGS sequence"/>
</dbReference>
<comment type="caution">
    <text evidence="2">The sequence shown here is derived from an EMBL/GenBank/DDBJ whole genome shotgun (WGS) entry which is preliminary data.</text>
</comment>
<keyword evidence="1" id="KW-1133">Transmembrane helix</keyword>
<feature type="transmembrane region" description="Helical" evidence="1">
    <location>
        <begin position="240"/>
        <end position="260"/>
    </location>
</feature>
<protein>
    <submittedName>
        <fullName evidence="2">Uncharacterized protein</fullName>
    </submittedName>
</protein>
<organism evidence="2 3">
    <name type="scientific">Bulleidia extructa W1219</name>
    <dbReference type="NCBI Taxonomy" id="679192"/>
    <lineage>
        <taxon>Bacteria</taxon>
        <taxon>Bacillati</taxon>
        <taxon>Bacillota</taxon>
        <taxon>Erysipelotrichia</taxon>
        <taxon>Erysipelotrichales</taxon>
        <taxon>Erysipelotrichaceae</taxon>
        <taxon>Bulleidia</taxon>
    </lineage>
</organism>
<dbReference type="STRING" id="679192.HMPREF9013_0332"/>
<feature type="transmembrane region" description="Helical" evidence="1">
    <location>
        <begin position="170"/>
        <end position="189"/>
    </location>
</feature>
<accession>D2MPU5</accession>
<dbReference type="EMBL" id="ADFR01000014">
    <property type="protein sequence ID" value="EFC05398.1"/>
    <property type="molecule type" value="Genomic_DNA"/>
</dbReference>
<evidence type="ECO:0000313" key="3">
    <source>
        <dbReference type="Proteomes" id="UP000005017"/>
    </source>
</evidence>
<evidence type="ECO:0000313" key="2">
    <source>
        <dbReference type="EMBL" id="EFC05398.1"/>
    </source>
</evidence>
<feature type="transmembrane region" description="Helical" evidence="1">
    <location>
        <begin position="47"/>
        <end position="71"/>
    </location>
</feature>
<dbReference type="AlphaFoldDB" id="D2MPU5"/>
<keyword evidence="1" id="KW-0472">Membrane</keyword>